<sequence>MPREIWVASVQLDTISRCVGRSLYTDSTITPMMSNSSPRAAKASCAKTTSRSQYGLTRAMSSSIMIM</sequence>
<evidence type="ECO:0000313" key="2">
    <source>
        <dbReference type="Proteomes" id="UP000075884"/>
    </source>
</evidence>
<dbReference type="Proteomes" id="UP000075884">
    <property type="component" value="Unassembled WGS sequence"/>
</dbReference>
<organism evidence="1 2">
    <name type="scientific">Anopheles dirus</name>
    <dbReference type="NCBI Taxonomy" id="7168"/>
    <lineage>
        <taxon>Eukaryota</taxon>
        <taxon>Metazoa</taxon>
        <taxon>Ecdysozoa</taxon>
        <taxon>Arthropoda</taxon>
        <taxon>Hexapoda</taxon>
        <taxon>Insecta</taxon>
        <taxon>Pterygota</taxon>
        <taxon>Neoptera</taxon>
        <taxon>Endopterygota</taxon>
        <taxon>Diptera</taxon>
        <taxon>Nematocera</taxon>
        <taxon>Culicoidea</taxon>
        <taxon>Culicidae</taxon>
        <taxon>Anophelinae</taxon>
        <taxon>Anopheles</taxon>
    </lineage>
</organism>
<reference evidence="2" key="1">
    <citation type="submission" date="2013-03" db="EMBL/GenBank/DDBJ databases">
        <title>The Genome Sequence of Anopheles dirus WRAIR2.</title>
        <authorList>
            <consortium name="The Broad Institute Genomics Platform"/>
            <person name="Neafsey D.E."/>
            <person name="Walton C."/>
            <person name="Walker B."/>
            <person name="Young S.K."/>
            <person name="Zeng Q."/>
            <person name="Gargeya S."/>
            <person name="Fitzgerald M."/>
            <person name="Haas B."/>
            <person name="Abouelleil A."/>
            <person name="Allen A.W."/>
            <person name="Alvarado L."/>
            <person name="Arachchi H.M."/>
            <person name="Berlin A.M."/>
            <person name="Chapman S.B."/>
            <person name="Gainer-Dewar J."/>
            <person name="Goldberg J."/>
            <person name="Griggs A."/>
            <person name="Gujja S."/>
            <person name="Hansen M."/>
            <person name="Howarth C."/>
            <person name="Imamovic A."/>
            <person name="Ireland A."/>
            <person name="Larimer J."/>
            <person name="McCowan C."/>
            <person name="Murphy C."/>
            <person name="Pearson M."/>
            <person name="Poon T.W."/>
            <person name="Priest M."/>
            <person name="Roberts A."/>
            <person name="Saif S."/>
            <person name="Shea T."/>
            <person name="Sisk P."/>
            <person name="Sykes S."/>
            <person name="Wortman J."/>
            <person name="Nusbaum C."/>
            <person name="Birren B."/>
        </authorList>
    </citation>
    <scope>NUCLEOTIDE SEQUENCE [LARGE SCALE GENOMIC DNA]</scope>
    <source>
        <strain evidence="2">WRAIR2</strain>
    </source>
</reference>
<protein>
    <submittedName>
        <fullName evidence="1">Uncharacterized protein</fullName>
    </submittedName>
</protein>
<dbReference type="EnsemblMetazoa" id="ADIR014106-RA">
    <property type="protein sequence ID" value="ADIR014106-PA"/>
    <property type="gene ID" value="ADIR014106"/>
</dbReference>
<evidence type="ECO:0000313" key="1">
    <source>
        <dbReference type="EnsemblMetazoa" id="ADIR014106-PA"/>
    </source>
</evidence>
<dbReference type="VEuPathDB" id="VectorBase:ADIR014106"/>
<reference evidence="1" key="2">
    <citation type="submission" date="2020-05" db="UniProtKB">
        <authorList>
            <consortium name="EnsemblMetazoa"/>
        </authorList>
    </citation>
    <scope>IDENTIFICATION</scope>
    <source>
        <strain evidence="1">WRAIR2</strain>
    </source>
</reference>
<name>A0A182NW20_9DIPT</name>
<keyword evidence="2" id="KW-1185">Reference proteome</keyword>
<dbReference type="AlphaFoldDB" id="A0A182NW20"/>
<accession>A0A182NW20</accession>
<proteinExistence type="predicted"/>